<protein>
    <submittedName>
        <fullName evidence="1">Uncharacterized protein</fullName>
    </submittedName>
</protein>
<sequence length="167" mass="18541">MVVWILLLLIALVLAGWLLRWGVTFFRAAGALLYLSRGMDTLLARLFYRIEVHTEHYPHGKDDLLPYKVYRPLARTVAPALVIYHGATPHGEEHPALDDLARALSHIGLIVFVPRLPRLMSVIIDESNLDSITAFYRHIQGHEGICPGRVSVAGTSFAGGLLLKALL</sequence>
<dbReference type="InterPro" id="IPR029058">
    <property type="entry name" value="AB_hydrolase_fold"/>
</dbReference>
<comment type="caution">
    <text evidence="1">The sequence shown here is derived from an EMBL/GenBank/DDBJ whole genome shotgun (WGS) entry which is preliminary data.</text>
</comment>
<dbReference type="EMBL" id="BARU01035326">
    <property type="protein sequence ID" value="GAH79404.1"/>
    <property type="molecule type" value="Genomic_DNA"/>
</dbReference>
<name>X1JMB6_9ZZZZ</name>
<dbReference type="Gene3D" id="3.40.50.1820">
    <property type="entry name" value="alpha/beta hydrolase"/>
    <property type="match status" value="1"/>
</dbReference>
<dbReference type="SUPFAM" id="SSF53474">
    <property type="entry name" value="alpha/beta-Hydrolases"/>
    <property type="match status" value="1"/>
</dbReference>
<gene>
    <name evidence="1" type="ORF">S03H2_55323</name>
</gene>
<organism evidence="1">
    <name type="scientific">marine sediment metagenome</name>
    <dbReference type="NCBI Taxonomy" id="412755"/>
    <lineage>
        <taxon>unclassified sequences</taxon>
        <taxon>metagenomes</taxon>
        <taxon>ecological metagenomes</taxon>
    </lineage>
</organism>
<proteinExistence type="predicted"/>
<dbReference type="AlphaFoldDB" id="X1JMB6"/>
<reference evidence="1" key="1">
    <citation type="journal article" date="2014" name="Front. Microbiol.">
        <title>High frequency of phylogenetically diverse reductive dehalogenase-homologous genes in deep subseafloor sedimentary metagenomes.</title>
        <authorList>
            <person name="Kawai M."/>
            <person name="Futagami T."/>
            <person name="Toyoda A."/>
            <person name="Takaki Y."/>
            <person name="Nishi S."/>
            <person name="Hori S."/>
            <person name="Arai W."/>
            <person name="Tsubouchi T."/>
            <person name="Morono Y."/>
            <person name="Uchiyama I."/>
            <person name="Ito T."/>
            <person name="Fujiyama A."/>
            <person name="Inagaki F."/>
            <person name="Takami H."/>
        </authorList>
    </citation>
    <scope>NUCLEOTIDE SEQUENCE</scope>
    <source>
        <strain evidence="1">Expedition CK06-06</strain>
    </source>
</reference>
<evidence type="ECO:0000313" key="1">
    <source>
        <dbReference type="EMBL" id="GAH79404.1"/>
    </source>
</evidence>
<feature type="non-terminal residue" evidence="1">
    <location>
        <position position="167"/>
    </location>
</feature>
<accession>X1JMB6</accession>